<comment type="subunit">
    <text evidence="3">Part of the 50S ribosomal subunit. Binds 23S rRNA.</text>
</comment>
<accession>A0A2V2MPF7</accession>
<dbReference type="GO" id="GO:0006412">
    <property type="term" value="P:translation"/>
    <property type="evidence" value="ECO:0007669"/>
    <property type="project" value="UniProtKB-UniRule"/>
</dbReference>
<sequence>MDQKKYEIKGKYQELHAWKPFTKVLSAPNEKQAQERIYNLIGSKHRLKRMYIQIDTLTECAGE</sequence>
<dbReference type="SUPFAM" id="SSF160374">
    <property type="entry name" value="RplX-like"/>
    <property type="match status" value="1"/>
</dbReference>
<dbReference type="EMBL" id="QGMY01000017">
    <property type="protein sequence ID" value="PWR69992.1"/>
    <property type="molecule type" value="Genomic_DNA"/>
</dbReference>
<keyword evidence="1 3" id="KW-0689">Ribosomal protein</keyword>
<keyword evidence="3" id="KW-0694">RNA-binding</keyword>
<comment type="similarity">
    <text evidence="3">Belongs to the eukaryotic ribosomal protein eL20 family.</text>
</comment>
<keyword evidence="6" id="KW-1185">Reference proteome</keyword>
<dbReference type="NCBIfam" id="NF001981">
    <property type="entry name" value="PRK00773.1-1"/>
    <property type="match status" value="1"/>
</dbReference>
<dbReference type="InterPro" id="IPR028877">
    <property type="entry name" value="Ribosomal_eL20"/>
</dbReference>
<dbReference type="Proteomes" id="UP000245657">
    <property type="component" value="Unassembled WGS sequence"/>
</dbReference>
<dbReference type="OrthoDB" id="191241at2157"/>
<dbReference type="InterPro" id="IPR023573">
    <property type="entry name" value="Ribosomal_eL20_dom"/>
</dbReference>
<dbReference type="Gene3D" id="3.10.20.10">
    <property type="match status" value="1"/>
</dbReference>
<name>A0A2V2MPF7_9EURY</name>
<comment type="caution">
    <text evidence="5">The sequence shown here is derived from an EMBL/GenBank/DDBJ whole genome shotgun (WGS) entry which is preliminary data.</text>
</comment>
<dbReference type="HAMAP" id="MF_00273">
    <property type="entry name" value="Ribosomal_eL20"/>
    <property type="match status" value="1"/>
</dbReference>
<evidence type="ECO:0000256" key="3">
    <source>
        <dbReference type="HAMAP-Rule" id="MF_00273"/>
    </source>
</evidence>
<evidence type="ECO:0000256" key="1">
    <source>
        <dbReference type="ARBA" id="ARBA00022980"/>
    </source>
</evidence>
<dbReference type="AlphaFoldDB" id="A0A2V2MPF7"/>
<dbReference type="Pfam" id="PF01775">
    <property type="entry name" value="Ribosomal_L18A"/>
    <property type="match status" value="1"/>
</dbReference>
<keyword evidence="3" id="KW-0699">rRNA-binding</keyword>
<dbReference type="GO" id="GO:0003735">
    <property type="term" value="F:structural constituent of ribosome"/>
    <property type="evidence" value="ECO:0007669"/>
    <property type="project" value="InterPro"/>
</dbReference>
<dbReference type="GO" id="GO:0070180">
    <property type="term" value="F:large ribosomal subunit rRNA binding"/>
    <property type="evidence" value="ECO:0007669"/>
    <property type="project" value="UniProtKB-UniRule"/>
</dbReference>
<organism evidence="5 6">
    <name type="scientific">Methanospirillum lacunae</name>
    <dbReference type="NCBI Taxonomy" id="668570"/>
    <lineage>
        <taxon>Archaea</taxon>
        <taxon>Methanobacteriati</taxon>
        <taxon>Methanobacteriota</taxon>
        <taxon>Stenosarchaea group</taxon>
        <taxon>Methanomicrobia</taxon>
        <taxon>Methanomicrobiales</taxon>
        <taxon>Methanospirillaceae</taxon>
        <taxon>Methanospirillum</taxon>
    </lineage>
</organism>
<feature type="domain" description="Large ribosomal subunit protein eL20" evidence="4">
    <location>
        <begin position="4"/>
        <end position="55"/>
    </location>
</feature>
<gene>
    <name evidence="3" type="primary">rpl18a</name>
    <name evidence="3" type="synonym">rpl20e</name>
    <name evidence="3" type="synonym">rplX</name>
    <name evidence="5" type="ORF">DK846_16310</name>
</gene>
<dbReference type="RefSeq" id="WP_109970056.1">
    <property type="nucleotide sequence ID" value="NZ_CP176093.1"/>
</dbReference>
<reference evidence="5 6" key="1">
    <citation type="submission" date="2018-05" db="EMBL/GenBank/DDBJ databases">
        <title>Draft genome of Methanospirillum lacunae Ki8-1.</title>
        <authorList>
            <person name="Dueholm M.S."/>
            <person name="Nielsen P.H."/>
            <person name="Bakmann L.F."/>
            <person name="Otzen D.E."/>
        </authorList>
    </citation>
    <scope>NUCLEOTIDE SEQUENCE [LARGE SCALE GENOMIC DNA]</scope>
    <source>
        <strain evidence="5 6">Ki8-1</strain>
    </source>
</reference>
<evidence type="ECO:0000313" key="6">
    <source>
        <dbReference type="Proteomes" id="UP000245657"/>
    </source>
</evidence>
<proteinExistence type="inferred from homology"/>
<dbReference type="GO" id="GO:1990904">
    <property type="term" value="C:ribonucleoprotein complex"/>
    <property type="evidence" value="ECO:0007669"/>
    <property type="project" value="UniProtKB-KW"/>
</dbReference>
<dbReference type="GeneID" id="97547518"/>
<dbReference type="GO" id="GO:0005840">
    <property type="term" value="C:ribosome"/>
    <property type="evidence" value="ECO:0007669"/>
    <property type="project" value="UniProtKB-KW"/>
</dbReference>
<evidence type="ECO:0000313" key="5">
    <source>
        <dbReference type="EMBL" id="PWR69992.1"/>
    </source>
</evidence>
<protein>
    <recommendedName>
        <fullName evidence="3">Large ribosomal subunit protein eL20</fullName>
    </recommendedName>
</protein>
<keyword evidence="2 3" id="KW-0687">Ribonucleoprotein</keyword>
<evidence type="ECO:0000256" key="2">
    <source>
        <dbReference type="ARBA" id="ARBA00023274"/>
    </source>
</evidence>
<evidence type="ECO:0000259" key="4">
    <source>
        <dbReference type="Pfam" id="PF01775"/>
    </source>
</evidence>